<name>A0A6S6RYP6_9GAMM</name>
<keyword evidence="5" id="KW-0998">Cell outer membrane</keyword>
<evidence type="ECO:0008006" key="8">
    <source>
        <dbReference type="Google" id="ProtNLM"/>
    </source>
</evidence>
<gene>
    <name evidence="7" type="ORF">HELGO_WM29045</name>
</gene>
<keyword evidence="4" id="KW-0472">Membrane</keyword>
<evidence type="ECO:0000256" key="5">
    <source>
        <dbReference type="ARBA" id="ARBA00023237"/>
    </source>
</evidence>
<sequence>MKKTLMTVASVLVIAVSNGLQAEERGRIGMGINLSNKLDIYNNADSDAIAGVHFQYRGKRLNIDEETIAYTLSDTEKYQIELMARSENRGLEQDYLTDFTGLKERDESLDAGFRAGFKTQYGLLSVEATGDITGTHNGQEVDIRFGPDFYQKAWNGKREVSIGALAGVKWQSKDVVDYYYGVSTGEATASRAAYNGEDAVTPYVGMEAKANLSKRFSMHGNVLYKDRPDEITNSPLVNKSNDGELNLAVTYWF</sequence>
<comment type="similarity">
    <text evidence="2">Belongs to the MipA/OmpV family.</text>
</comment>
<dbReference type="PANTHER" id="PTHR38776:SF1">
    <property type="entry name" value="MLTA-INTERACTING PROTEIN-RELATED"/>
    <property type="match status" value="1"/>
</dbReference>
<evidence type="ECO:0000256" key="2">
    <source>
        <dbReference type="ARBA" id="ARBA00005722"/>
    </source>
</evidence>
<dbReference type="GO" id="GO:0009279">
    <property type="term" value="C:cell outer membrane"/>
    <property type="evidence" value="ECO:0007669"/>
    <property type="project" value="UniProtKB-SubCell"/>
</dbReference>
<feature type="chain" id="PRO_5027695007" description="Outer membrane protein" evidence="6">
    <location>
        <begin position="23"/>
        <end position="253"/>
    </location>
</feature>
<proteinExistence type="inferred from homology"/>
<comment type="subcellular location">
    <subcellularLocation>
        <location evidence="1">Cell outer membrane</location>
    </subcellularLocation>
</comment>
<dbReference type="Pfam" id="PF06629">
    <property type="entry name" value="MipA"/>
    <property type="match status" value="1"/>
</dbReference>
<evidence type="ECO:0000256" key="4">
    <source>
        <dbReference type="ARBA" id="ARBA00023136"/>
    </source>
</evidence>
<accession>A0A6S6RYP6</accession>
<reference evidence="7" key="1">
    <citation type="submission" date="2020-01" db="EMBL/GenBank/DDBJ databases">
        <authorList>
            <person name="Meier V. D."/>
            <person name="Meier V D."/>
        </authorList>
    </citation>
    <scope>NUCLEOTIDE SEQUENCE</scope>
    <source>
        <strain evidence="7">HLG_WM_MAG_07</strain>
    </source>
</reference>
<evidence type="ECO:0000313" key="7">
    <source>
        <dbReference type="EMBL" id="CAA6801211.1"/>
    </source>
</evidence>
<evidence type="ECO:0000256" key="3">
    <source>
        <dbReference type="ARBA" id="ARBA00022729"/>
    </source>
</evidence>
<protein>
    <recommendedName>
        <fullName evidence="8">Outer membrane protein</fullName>
    </recommendedName>
</protein>
<dbReference type="PANTHER" id="PTHR38776">
    <property type="entry name" value="MLTA-INTERACTING PROTEIN-RELATED"/>
    <property type="match status" value="1"/>
</dbReference>
<dbReference type="EMBL" id="CACVAY010000008">
    <property type="protein sequence ID" value="CAA6801211.1"/>
    <property type="molecule type" value="Genomic_DNA"/>
</dbReference>
<dbReference type="AlphaFoldDB" id="A0A6S6RYP6"/>
<evidence type="ECO:0000256" key="1">
    <source>
        <dbReference type="ARBA" id="ARBA00004442"/>
    </source>
</evidence>
<evidence type="ECO:0000256" key="6">
    <source>
        <dbReference type="SAM" id="SignalP"/>
    </source>
</evidence>
<keyword evidence="3 6" id="KW-0732">Signal</keyword>
<organism evidence="7">
    <name type="scientific">uncultured Thiotrichaceae bacterium</name>
    <dbReference type="NCBI Taxonomy" id="298394"/>
    <lineage>
        <taxon>Bacteria</taxon>
        <taxon>Pseudomonadati</taxon>
        <taxon>Pseudomonadota</taxon>
        <taxon>Gammaproteobacteria</taxon>
        <taxon>Thiotrichales</taxon>
        <taxon>Thiotrichaceae</taxon>
        <taxon>environmental samples</taxon>
    </lineage>
</organism>
<feature type="signal peptide" evidence="6">
    <location>
        <begin position="1"/>
        <end position="22"/>
    </location>
</feature>
<dbReference type="InterPro" id="IPR010583">
    <property type="entry name" value="MipA"/>
</dbReference>